<dbReference type="AlphaFoldDB" id="A0A6J0KM02"/>
<gene>
    <name evidence="3" type="primary">LOC108820103</name>
</gene>
<accession>A0A6J0KM02</accession>
<sequence>MSDYNQNDNGINLISETSSQTNLRTDPQSERRSGGIFERVSARIGRDIPPLDMECLRPFSNSLRTPNLVHSPIRVASPGFNTLSPSLQSPNMFTNSSSQIIHPIPIPNDATQEMVESSGGAHATMIISNNNPPHQPLDVDLPPQKGNRSVDITSLESNDDPIGAPLLLSFDSKVVAEMDAMNLISLKSGSEDDDKDK</sequence>
<dbReference type="OrthoDB" id="1106482at2759"/>
<evidence type="ECO:0000313" key="3">
    <source>
        <dbReference type="RefSeq" id="XP_018448586.1"/>
    </source>
</evidence>
<name>A0A6J0KM02_RAPSA</name>
<reference evidence="2" key="1">
    <citation type="journal article" date="2019" name="Database">
        <title>The radish genome database (RadishGD): an integrated information resource for radish genomics.</title>
        <authorList>
            <person name="Yu H.J."/>
            <person name="Baek S."/>
            <person name="Lee Y.J."/>
            <person name="Cho A."/>
            <person name="Mun J.H."/>
        </authorList>
    </citation>
    <scope>NUCLEOTIDE SEQUENCE [LARGE SCALE GENOMIC DNA]</scope>
    <source>
        <strain evidence="2">cv. WK10039</strain>
    </source>
</reference>
<dbReference type="GeneID" id="108820103"/>
<feature type="compositionally biased region" description="Polar residues" evidence="1">
    <location>
        <begin position="1"/>
        <end position="26"/>
    </location>
</feature>
<proteinExistence type="predicted"/>
<dbReference type="RefSeq" id="XP_018448586.1">
    <property type="nucleotide sequence ID" value="XM_018593084.1"/>
</dbReference>
<dbReference type="Proteomes" id="UP000504610">
    <property type="component" value="Chromosome 8"/>
</dbReference>
<keyword evidence="2" id="KW-1185">Reference proteome</keyword>
<protein>
    <submittedName>
        <fullName evidence="3">Probable WRKY transcription factor 10</fullName>
    </submittedName>
</protein>
<evidence type="ECO:0000256" key="1">
    <source>
        <dbReference type="SAM" id="MobiDB-lite"/>
    </source>
</evidence>
<feature type="region of interest" description="Disordered" evidence="1">
    <location>
        <begin position="1"/>
        <end position="33"/>
    </location>
</feature>
<evidence type="ECO:0000313" key="2">
    <source>
        <dbReference type="Proteomes" id="UP000504610"/>
    </source>
</evidence>
<reference evidence="3" key="2">
    <citation type="submission" date="2025-08" db="UniProtKB">
        <authorList>
            <consortium name="RefSeq"/>
        </authorList>
    </citation>
    <scope>IDENTIFICATION</scope>
    <source>
        <tissue evidence="3">Leaf</tissue>
    </source>
</reference>
<organism evidence="2 3">
    <name type="scientific">Raphanus sativus</name>
    <name type="common">Radish</name>
    <name type="synonym">Raphanus raphanistrum var. sativus</name>
    <dbReference type="NCBI Taxonomy" id="3726"/>
    <lineage>
        <taxon>Eukaryota</taxon>
        <taxon>Viridiplantae</taxon>
        <taxon>Streptophyta</taxon>
        <taxon>Embryophyta</taxon>
        <taxon>Tracheophyta</taxon>
        <taxon>Spermatophyta</taxon>
        <taxon>Magnoliopsida</taxon>
        <taxon>eudicotyledons</taxon>
        <taxon>Gunneridae</taxon>
        <taxon>Pentapetalae</taxon>
        <taxon>rosids</taxon>
        <taxon>malvids</taxon>
        <taxon>Brassicales</taxon>
        <taxon>Brassicaceae</taxon>
        <taxon>Brassiceae</taxon>
        <taxon>Raphanus</taxon>
    </lineage>
</organism>
<dbReference type="KEGG" id="rsz:108820103"/>